<dbReference type="OrthoDB" id="179913at2"/>
<gene>
    <name evidence="4" type="ORF">FIC82_007745</name>
</gene>
<organism evidence="4 5">
    <name type="scientific">Cellulosimicrobium protaetiae</name>
    <dbReference type="NCBI Taxonomy" id="2587808"/>
    <lineage>
        <taxon>Bacteria</taxon>
        <taxon>Bacillati</taxon>
        <taxon>Actinomycetota</taxon>
        <taxon>Actinomycetes</taxon>
        <taxon>Micrococcales</taxon>
        <taxon>Promicromonosporaceae</taxon>
        <taxon>Cellulosimicrobium</taxon>
    </lineage>
</organism>
<feature type="domain" description="GFO/IDH/MocA-like oxidoreductase" evidence="3">
    <location>
        <begin position="151"/>
        <end position="221"/>
    </location>
</feature>
<dbReference type="InterPro" id="IPR051450">
    <property type="entry name" value="Gfo/Idh/MocA_Oxidoreductases"/>
</dbReference>
<dbReference type="RefSeq" id="WP_154798165.1">
    <property type="nucleotide sequence ID" value="NZ_CP052757.1"/>
</dbReference>
<accession>A0A6M5UD15</accession>
<evidence type="ECO:0000259" key="3">
    <source>
        <dbReference type="Pfam" id="PF22725"/>
    </source>
</evidence>
<protein>
    <submittedName>
        <fullName evidence="4">Gfo/Idh/MocA family oxidoreductase</fullName>
    </submittedName>
</protein>
<evidence type="ECO:0000313" key="5">
    <source>
        <dbReference type="Proteomes" id="UP000451354"/>
    </source>
</evidence>
<dbReference type="Pfam" id="PF22725">
    <property type="entry name" value="GFO_IDH_MocA_C3"/>
    <property type="match status" value="1"/>
</dbReference>
<dbReference type="Proteomes" id="UP000451354">
    <property type="component" value="Chromosome"/>
</dbReference>
<dbReference type="Gene3D" id="3.30.360.10">
    <property type="entry name" value="Dihydrodipicolinate Reductase, domain 2"/>
    <property type="match status" value="1"/>
</dbReference>
<dbReference type="InterPro" id="IPR000683">
    <property type="entry name" value="Gfo/Idh/MocA-like_OxRdtase_N"/>
</dbReference>
<dbReference type="EMBL" id="CP052757">
    <property type="protein sequence ID" value="QJW36110.1"/>
    <property type="molecule type" value="Genomic_DNA"/>
</dbReference>
<dbReference type="Gene3D" id="3.40.50.720">
    <property type="entry name" value="NAD(P)-binding Rossmann-like Domain"/>
    <property type="match status" value="1"/>
</dbReference>
<dbReference type="InterPro" id="IPR036291">
    <property type="entry name" value="NAD(P)-bd_dom_sf"/>
</dbReference>
<keyword evidence="5" id="KW-1185">Reference proteome</keyword>
<dbReference type="Pfam" id="PF01408">
    <property type="entry name" value="GFO_IDH_MocA"/>
    <property type="match status" value="1"/>
</dbReference>
<dbReference type="SUPFAM" id="SSF55347">
    <property type="entry name" value="Glyceraldehyde-3-phosphate dehydrogenase-like, C-terminal domain"/>
    <property type="match status" value="1"/>
</dbReference>
<proteinExistence type="predicted"/>
<dbReference type="PANTHER" id="PTHR43377:SF1">
    <property type="entry name" value="BILIVERDIN REDUCTASE A"/>
    <property type="match status" value="1"/>
</dbReference>
<dbReference type="KEGG" id="cprt:FIC82_007745"/>
<reference evidence="5" key="1">
    <citation type="journal article" date="2022" name="Int. J. Syst. Evol. Microbiol.">
        <title>Cellulosimicrobium protaetiae sp. nov., isolated from the gut of the larva of Protaetia brevitarsis seulensis.</title>
        <authorList>
            <person name="Le Han H."/>
            <person name="Nguyen T.T.H."/>
            <person name="Li Z."/>
            <person name="Shin N.R."/>
            <person name="Kim S.G."/>
        </authorList>
    </citation>
    <scope>NUCLEOTIDE SEQUENCE [LARGE SCALE GENOMIC DNA]</scope>
    <source>
        <strain evidence="5">BI34</strain>
    </source>
</reference>
<sequence length="324" mass="34991">MATPRIALVGAGSMGQNHARVIAGSPAAELALVIDPSEQTGRAVADRYGARWAPDLHALDGVDAVVVAASTEHHYTIAKDVIGAGLPLLVEKPVCPSLEQTEEILEASRRADVPVMCGLLERYNAAVMVALSMVEQPYLIRAERHSPYAPRIRTGVAWDLLVHDVDLVSRFFGNADPASLAVEVGHYNPSSAPGAEDVIETSMRFESGGIATVSASRIGQRKVRTLVIQELDRMIEVDLLRRGVTAYRHTTIEEPRDGGPGFRQATEMEVPEIVGAEPLVTQLNRFVDLVEGRVDAEEERASILPSHRIVSRALSTSARADVTV</sequence>
<dbReference type="AlphaFoldDB" id="A0A6M5UD15"/>
<dbReference type="SUPFAM" id="SSF51735">
    <property type="entry name" value="NAD(P)-binding Rossmann-fold domains"/>
    <property type="match status" value="1"/>
</dbReference>
<keyword evidence="1" id="KW-0520">NAD</keyword>
<feature type="domain" description="Gfo/Idh/MocA-like oxidoreductase N-terminal" evidence="2">
    <location>
        <begin position="5"/>
        <end position="118"/>
    </location>
</feature>
<name>A0A6M5UD15_9MICO</name>
<dbReference type="InterPro" id="IPR055170">
    <property type="entry name" value="GFO_IDH_MocA-like_dom"/>
</dbReference>
<evidence type="ECO:0000259" key="2">
    <source>
        <dbReference type="Pfam" id="PF01408"/>
    </source>
</evidence>
<evidence type="ECO:0000256" key="1">
    <source>
        <dbReference type="ARBA" id="ARBA00023027"/>
    </source>
</evidence>
<dbReference type="GO" id="GO:0000166">
    <property type="term" value="F:nucleotide binding"/>
    <property type="evidence" value="ECO:0007669"/>
    <property type="project" value="InterPro"/>
</dbReference>
<dbReference type="PANTHER" id="PTHR43377">
    <property type="entry name" value="BILIVERDIN REDUCTASE A"/>
    <property type="match status" value="1"/>
</dbReference>
<evidence type="ECO:0000313" key="4">
    <source>
        <dbReference type="EMBL" id="QJW36110.1"/>
    </source>
</evidence>